<dbReference type="InterPro" id="IPR029039">
    <property type="entry name" value="Flavoprotein-like_sf"/>
</dbReference>
<comment type="caution">
    <text evidence="8">The sequence shown here is derived from an EMBL/GenBank/DDBJ whole genome shotgun (WGS) entry which is preliminary data.</text>
</comment>
<dbReference type="Gene3D" id="3.40.50.360">
    <property type="match status" value="1"/>
</dbReference>
<evidence type="ECO:0000256" key="6">
    <source>
        <dbReference type="HAMAP-Rule" id="MF_01216"/>
    </source>
</evidence>
<keyword evidence="1 6" id="KW-0285">Flavoprotein</keyword>
<proteinExistence type="inferred from homology"/>
<dbReference type="GO" id="GO:0009055">
    <property type="term" value="F:electron transfer activity"/>
    <property type="evidence" value="ECO:0007669"/>
    <property type="project" value="UniProtKB-UniRule"/>
</dbReference>
<feature type="binding site" evidence="6">
    <location>
        <begin position="23"/>
        <end position="25"/>
    </location>
    <ligand>
        <name>FMN</name>
        <dbReference type="ChEBI" id="CHEBI:58210"/>
    </ligand>
</feature>
<dbReference type="RefSeq" id="WP_123632305.1">
    <property type="nucleotide sequence ID" value="NZ_AYKH01000043.1"/>
</dbReference>
<dbReference type="HAMAP" id="MF_01216">
    <property type="entry name" value="Azoreductase_type1"/>
    <property type="match status" value="1"/>
</dbReference>
<keyword evidence="9" id="KW-1185">Reference proteome</keyword>
<comment type="catalytic activity">
    <reaction evidence="5">
        <text>N,N-dimethyl-1,4-phenylenediamine + anthranilate + 2 NAD(+) = 2-(4-dimethylaminophenyl)diazenylbenzoate + 2 NADH + 2 H(+)</text>
        <dbReference type="Rhea" id="RHEA:55872"/>
        <dbReference type="ChEBI" id="CHEBI:15378"/>
        <dbReference type="ChEBI" id="CHEBI:15783"/>
        <dbReference type="ChEBI" id="CHEBI:16567"/>
        <dbReference type="ChEBI" id="CHEBI:57540"/>
        <dbReference type="ChEBI" id="CHEBI:57945"/>
        <dbReference type="ChEBI" id="CHEBI:71579"/>
        <dbReference type="EC" id="1.7.1.17"/>
    </reaction>
    <physiologicalReaction direction="right-to-left" evidence="5">
        <dbReference type="Rhea" id="RHEA:55874"/>
    </physiologicalReaction>
</comment>
<keyword evidence="4 6" id="KW-0520">NAD</keyword>
<evidence type="ECO:0000256" key="5">
    <source>
        <dbReference type="ARBA" id="ARBA00048542"/>
    </source>
</evidence>
<comment type="function">
    <text evidence="6">Also exhibits azoreductase activity. Catalyzes the reductive cleavage of the azo bond in aromatic azo compounds to the corresponding amines.</text>
</comment>
<dbReference type="EC" id="1.6.5.-" evidence="6"/>
<dbReference type="EC" id="1.7.1.17" evidence="6"/>
<gene>
    <name evidence="6" type="primary">azoR</name>
    <name evidence="8" type="ORF">SAOR_16050</name>
</gene>
<dbReference type="InterPro" id="IPR023048">
    <property type="entry name" value="NADH:quinone_OxRdtase_FMN_depd"/>
</dbReference>
<evidence type="ECO:0000256" key="4">
    <source>
        <dbReference type="ARBA" id="ARBA00023027"/>
    </source>
</evidence>
<dbReference type="PANTHER" id="PTHR43741:SF2">
    <property type="entry name" value="FMN-DEPENDENT NADH:QUINONE OXIDOREDUCTASE"/>
    <property type="match status" value="1"/>
</dbReference>
<dbReference type="PANTHER" id="PTHR43741">
    <property type="entry name" value="FMN-DEPENDENT NADH-AZOREDUCTASE 1"/>
    <property type="match status" value="1"/>
</dbReference>
<dbReference type="InterPro" id="IPR050104">
    <property type="entry name" value="FMN-dep_NADH:Q_OxRdtase_AzoR1"/>
</dbReference>
<feature type="domain" description="Flavodoxin-like fold" evidence="7">
    <location>
        <begin position="18"/>
        <end position="215"/>
    </location>
</feature>
<dbReference type="InterPro" id="IPR003680">
    <property type="entry name" value="Flavodoxin_fold"/>
</dbReference>
<dbReference type="AlphaFoldDB" id="A0A423PFD5"/>
<dbReference type="Pfam" id="PF02525">
    <property type="entry name" value="Flavodoxin_2"/>
    <property type="match status" value="1"/>
</dbReference>
<protein>
    <recommendedName>
        <fullName evidence="6">FMN dependent NADH:quinone oxidoreductase</fullName>
        <ecNumber evidence="6">1.6.5.-</ecNumber>
    </recommendedName>
    <alternativeName>
        <fullName evidence="6">Azo-dye reductase</fullName>
    </alternativeName>
    <alternativeName>
        <fullName evidence="6">FMN-dependent NADH-azo compound oxidoreductase</fullName>
    </alternativeName>
    <alternativeName>
        <fullName evidence="6">FMN-dependent NADH-azoreductase</fullName>
        <ecNumber evidence="6">1.7.1.17</ecNumber>
    </alternativeName>
</protein>
<comment type="subunit">
    <text evidence="6">Homodimer.</text>
</comment>
<comment type="caution">
    <text evidence="6">Lacks conserved residue(s) required for the propagation of feature annotation.</text>
</comment>
<evidence type="ECO:0000259" key="7">
    <source>
        <dbReference type="Pfam" id="PF02525"/>
    </source>
</evidence>
<comment type="cofactor">
    <cofactor evidence="6">
        <name>FMN</name>
        <dbReference type="ChEBI" id="CHEBI:58210"/>
    </cofactor>
    <text evidence="6">Binds 1 FMN per subunit.</text>
</comment>
<accession>A0A423PFD5</accession>
<reference evidence="8 9" key="1">
    <citation type="submission" date="2013-10" db="EMBL/GenBank/DDBJ databases">
        <title>Salinisphaera orenii MK-B5 Genome Sequencing.</title>
        <authorList>
            <person name="Lai Q."/>
            <person name="Li C."/>
            <person name="Shao Z."/>
        </authorList>
    </citation>
    <scope>NUCLEOTIDE SEQUENCE [LARGE SCALE GENOMIC DNA]</scope>
    <source>
        <strain evidence="8 9">MK-B5</strain>
    </source>
</reference>
<dbReference type="SUPFAM" id="SSF52218">
    <property type="entry name" value="Flavoproteins"/>
    <property type="match status" value="1"/>
</dbReference>
<evidence type="ECO:0000256" key="2">
    <source>
        <dbReference type="ARBA" id="ARBA00022643"/>
    </source>
</evidence>
<feature type="binding site" evidence="6">
    <location>
        <position position="10"/>
    </location>
    <ligand>
        <name>FMN</name>
        <dbReference type="ChEBI" id="CHEBI:58210"/>
    </ligand>
</feature>
<evidence type="ECO:0000256" key="3">
    <source>
        <dbReference type="ARBA" id="ARBA00023002"/>
    </source>
</evidence>
<keyword evidence="2 6" id="KW-0288">FMN</keyword>
<dbReference type="GO" id="GO:0016652">
    <property type="term" value="F:oxidoreductase activity, acting on NAD(P)H as acceptor"/>
    <property type="evidence" value="ECO:0007669"/>
    <property type="project" value="UniProtKB-UniRule"/>
</dbReference>
<evidence type="ECO:0000313" key="9">
    <source>
        <dbReference type="Proteomes" id="UP000283993"/>
    </source>
</evidence>
<comment type="catalytic activity">
    <reaction evidence="6">
        <text>2 a quinone + NADH + H(+) = 2 a 1,4-benzosemiquinone + NAD(+)</text>
        <dbReference type="Rhea" id="RHEA:65952"/>
        <dbReference type="ChEBI" id="CHEBI:15378"/>
        <dbReference type="ChEBI" id="CHEBI:57540"/>
        <dbReference type="ChEBI" id="CHEBI:57945"/>
        <dbReference type="ChEBI" id="CHEBI:132124"/>
        <dbReference type="ChEBI" id="CHEBI:134225"/>
    </reaction>
</comment>
<comment type="similarity">
    <text evidence="6">Belongs to the azoreductase type 1 family.</text>
</comment>
<dbReference type="EMBL" id="AYKH01000043">
    <property type="protein sequence ID" value="ROO24294.1"/>
    <property type="molecule type" value="Genomic_DNA"/>
</dbReference>
<organism evidence="8 9">
    <name type="scientific">Salinisphaera orenii MK-B5</name>
    <dbReference type="NCBI Taxonomy" id="856730"/>
    <lineage>
        <taxon>Bacteria</taxon>
        <taxon>Pseudomonadati</taxon>
        <taxon>Pseudomonadota</taxon>
        <taxon>Gammaproteobacteria</taxon>
        <taxon>Salinisphaerales</taxon>
        <taxon>Salinisphaeraceae</taxon>
        <taxon>Salinisphaera</taxon>
    </lineage>
</organism>
<evidence type="ECO:0000256" key="1">
    <source>
        <dbReference type="ARBA" id="ARBA00022630"/>
    </source>
</evidence>
<comment type="function">
    <text evidence="6">Quinone reductase that provides resistance to thiol-specific stress caused by electrophilic quinones.</text>
</comment>
<evidence type="ECO:0000313" key="8">
    <source>
        <dbReference type="EMBL" id="ROO24294.1"/>
    </source>
</evidence>
<name>A0A423PFD5_9GAMM</name>
<dbReference type="Proteomes" id="UP000283993">
    <property type="component" value="Unassembled WGS sequence"/>
</dbReference>
<dbReference type="GO" id="GO:0016655">
    <property type="term" value="F:oxidoreductase activity, acting on NAD(P)H, quinone or similar compound as acceptor"/>
    <property type="evidence" value="ECO:0007669"/>
    <property type="project" value="InterPro"/>
</dbReference>
<keyword evidence="3 6" id="KW-0560">Oxidoreductase</keyword>
<sequence length="242" mass="26734">MSHILHMDASARPGLAGTDHHGSHSRYLSHQFVSRWQSRRPEDAVVYRDLGQCPPSFINHDWVASAFTPTERREPWMKEALAESDELVDELIAADIVVIGTPLYNFGVPAPLKTWVDQVVRIGRTVDIDETNPSETYIAKLADRERHVVVLAARGGMNMATGEEMAHMNHLEPHLASAFEFIGITRMHTVAIEGQEAGGEVLAMSIADATRKVERLVDELQVALDATPRNAVPTRADALDTA</sequence>
<dbReference type="GO" id="GO:0010181">
    <property type="term" value="F:FMN binding"/>
    <property type="evidence" value="ECO:0007669"/>
    <property type="project" value="UniProtKB-UniRule"/>
</dbReference>